<feature type="compositionally biased region" description="Low complexity" evidence="1">
    <location>
        <begin position="192"/>
        <end position="227"/>
    </location>
</feature>
<evidence type="ECO:0000313" key="2">
    <source>
        <dbReference type="EMBL" id="RYN72506.1"/>
    </source>
</evidence>
<gene>
    <name evidence="2" type="ORF">AA0117_g8469</name>
</gene>
<sequence>MNRFTEEQLQQQWRWTRMTPHEQQEYRDRLAQRNSQQQYVQPQGHQQQAAARPNTPREVTDRALSHNQSVSHPQQVPRPSQQQDGRPEGRSSPQQQQHSQQQWQLRQQPNAQQRPNPMQFPAQSFNETRLPGSSGMAPPPNPNRIGVFSQAQASTRSVSNVFSSNNLSGANITMTGNGQQQRQNVARSASKPCASGPLPASSPSSASSRTLSPQNGATAQASTTATSPTKYQKPATPGANSHMPALPPSTTRTQSPGSAQVTGQKRQATGAPEGARPADKRPNLMTQSGAVDHTTFARQNTATPHQSGVYHQAHGTPNCAPNGVAPIMRDPNLERREQQAKLDAKHEAELQRIREHQNRVAEQARVMEEYQVAQAAALQREKDDKRREELRKDPSANYRHILEVYKLMPLKKGELPNKYLLGLIANRLMPMDLDSDLALAITYAKDHWDYYGQWPKDVARFAGYEREKGQEACLESRRTEQMWQTA</sequence>
<comment type="caution">
    <text evidence="2">The sequence shown here is derived from an EMBL/GenBank/DDBJ whole genome shotgun (WGS) entry which is preliminary data.</text>
</comment>
<feature type="region of interest" description="Disordered" evidence="1">
    <location>
        <begin position="170"/>
        <end position="286"/>
    </location>
</feature>
<proteinExistence type="predicted"/>
<feature type="compositionally biased region" description="Low complexity" evidence="1">
    <location>
        <begin position="36"/>
        <end position="51"/>
    </location>
</feature>
<dbReference type="EMBL" id="PDXD01000025">
    <property type="protein sequence ID" value="RYN72506.1"/>
    <property type="molecule type" value="Genomic_DNA"/>
</dbReference>
<feature type="compositionally biased region" description="Polar residues" evidence="1">
    <location>
        <begin position="170"/>
        <end position="187"/>
    </location>
</feature>
<accession>A0A4Q4N9D9</accession>
<protein>
    <submittedName>
        <fullName evidence="2">Uncharacterized protein</fullName>
    </submittedName>
</protein>
<name>A0A4Q4N9D9_ALTAL</name>
<reference evidence="3" key="1">
    <citation type="journal article" date="2019" name="bioRxiv">
        <title>Genomics, evolutionary history and diagnostics of the Alternaria alternata species group including apple and Asian pear pathotypes.</title>
        <authorList>
            <person name="Armitage A.D."/>
            <person name="Cockerton H.M."/>
            <person name="Sreenivasaprasad S."/>
            <person name="Woodhall J.W."/>
            <person name="Lane C.R."/>
            <person name="Harrison R.J."/>
            <person name="Clarkson J.P."/>
        </authorList>
    </citation>
    <scope>NUCLEOTIDE SEQUENCE [LARGE SCALE GENOMIC DNA]</scope>
    <source>
        <strain evidence="3">FERA 1177</strain>
    </source>
</reference>
<feature type="region of interest" description="Disordered" evidence="1">
    <location>
        <begin position="28"/>
        <end position="146"/>
    </location>
</feature>
<evidence type="ECO:0000256" key="1">
    <source>
        <dbReference type="SAM" id="MobiDB-lite"/>
    </source>
</evidence>
<evidence type="ECO:0000313" key="3">
    <source>
        <dbReference type="Proteomes" id="UP000291422"/>
    </source>
</evidence>
<feature type="compositionally biased region" description="Polar residues" evidence="1">
    <location>
        <begin position="248"/>
        <end position="267"/>
    </location>
</feature>
<feature type="compositionally biased region" description="Low complexity" evidence="1">
    <location>
        <begin position="90"/>
        <end position="115"/>
    </location>
</feature>
<feature type="compositionally biased region" description="Polar residues" evidence="1">
    <location>
        <begin position="65"/>
        <end position="84"/>
    </location>
</feature>
<dbReference type="Proteomes" id="UP000291422">
    <property type="component" value="Unassembled WGS sequence"/>
</dbReference>
<feature type="region of interest" description="Disordered" evidence="1">
    <location>
        <begin position="303"/>
        <end position="323"/>
    </location>
</feature>
<dbReference type="AlphaFoldDB" id="A0A4Q4N9D9"/>
<dbReference type="VEuPathDB" id="FungiDB:CC77DRAFT_166663"/>
<organism evidence="2 3">
    <name type="scientific">Alternaria alternata</name>
    <name type="common">Alternaria rot fungus</name>
    <name type="synonym">Torula alternata</name>
    <dbReference type="NCBI Taxonomy" id="5599"/>
    <lineage>
        <taxon>Eukaryota</taxon>
        <taxon>Fungi</taxon>
        <taxon>Dikarya</taxon>
        <taxon>Ascomycota</taxon>
        <taxon>Pezizomycotina</taxon>
        <taxon>Dothideomycetes</taxon>
        <taxon>Pleosporomycetidae</taxon>
        <taxon>Pleosporales</taxon>
        <taxon>Pleosporineae</taxon>
        <taxon>Pleosporaceae</taxon>
        <taxon>Alternaria</taxon>
        <taxon>Alternaria sect. Alternaria</taxon>
        <taxon>Alternaria alternata complex</taxon>
    </lineage>
</organism>